<dbReference type="Proteomes" id="UP000799324">
    <property type="component" value="Unassembled WGS sequence"/>
</dbReference>
<protein>
    <submittedName>
        <fullName evidence="1">Uncharacterized protein</fullName>
    </submittedName>
</protein>
<keyword evidence="2" id="KW-1185">Reference proteome</keyword>
<evidence type="ECO:0000313" key="2">
    <source>
        <dbReference type="Proteomes" id="UP000799324"/>
    </source>
</evidence>
<sequence>MVPFSFLRLAAELRIETYEHLWESYDKYSFQLQLRLVCHQVKSEYDIEVIRIMHNHIKTLVAIETFPLVPRFPKRVTLQDIRHLKLGVRLWDMWDETAPDINCVKTIVPESLLLRSPPHVSTITISVYHEEDDDRPSESLRSRQDRYSTALWVAAGNIGAALKDSGAGLRLRFLWDRVMQESGMSMIPRSHIYSGSHLVTIRRSHGLSFFTPTVQHYKATQMDNPSGDQGRGIRDGFGTIAAPANVIIIAQDLSKSSLLDIPAELRLVVYKSLVNPRDIRSGELQNLRATCQQIRQELDYEVAKSMRDAFNDRISARSCYGPTRSTKRALGKLEASVDAIIWQLWLPMSSLLRAMPHPRLPIPTTIMRFDTIEMIIAARIPPRVNKVVLQYYQDFGDDTDLKLRRLQDFLRGLLVTQMREHLYTCIMNTEESVVPRVYEVLWVQNVTKVQPAQIQSHYPLDGSRYELRHTTVAGIYRESTSGPEKEGIIATQFTVDRPFRVGS</sequence>
<dbReference type="EMBL" id="MU004581">
    <property type="protein sequence ID" value="KAF2647802.1"/>
    <property type="molecule type" value="Genomic_DNA"/>
</dbReference>
<evidence type="ECO:0000313" key="1">
    <source>
        <dbReference type="EMBL" id="KAF2647802.1"/>
    </source>
</evidence>
<gene>
    <name evidence="1" type="ORF">K491DRAFT_739175</name>
</gene>
<name>A0A6A6SK63_9PLEO</name>
<dbReference type="AlphaFoldDB" id="A0A6A6SK63"/>
<organism evidence="1 2">
    <name type="scientific">Lophiostoma macrostomum CBS 122681</name>
    <dbReference type="NCBI Taxonomy" id="1314788"/>
    <lineage>
        <taxon>Eukaryota</taxon>
        <taxon>Fungi</taxon>
        <taxon>Dikarya</taxon>
        <taxon>Ascomycota</taxon>
        <taxon>Pezizomycotina</taxon>
        <taxon>Dothideomycetes</taxon>
        <taxon>Pleosporomycetidae</taxon>
        <taxon>Pleosporales</taxon>
        <taxon>Lophiostomataceae</taxon>
        <taxon>Lophiostoma</taxon>
    </lineage>
</organism>
<reference evidence="1" key="1">
    <citation type="journal article" date="2020" name="Stud. Mycol.">
        <title>101 Dothideomycetes genomes: a test case for predicting lifestyles and emergence of pathogens.</title>
        <authorList>
            <person name="Haridas S."/>
            <person name="Albert R."/>
            <person name="Binder M."/>
            <person name="Bloem J."/>
            <person name="Labutti K."/>
            <person name="Salamov A."/>
            <person name="Andreopoulos B."/>
            <person name="Baker S."/>
            <person name="Barry K."/>
            <person name="Bills G."/>
            <person name="Bluhm B."/>
            <person name="Cannon C."/>
            <person name="Castanera R."/>
            <person name="Culley D."/>
            <person name="Daum C."/>
            <person name="Ezra D."/>
            <person name="Gonzalez J."/>
            <person name="Henrissat B."/>
            <person name="Kuo A."/>
            <person name="Liang C."/>
            <person name="Lipzen A."/>
            <person name="Lutzoni F."/>
            <person name="Magnuson J."/>
            <person name="Mondo S."/>
            <person name="Nolan M."/>
            <person name="Ohm R."/>
            <person name="Pangilinan J."/>
            <person name="Park H.-J."/>
            <person name="Ramirez L."/>
            <person name="Alfaro M."/>
            <person name="Sun H."/>
            <person name="Tritt A."/>
            <person name="Yoshinaga Y."/>
            <person name="Zwiers L.-H."/>
            <person name="Turgeon B."/>
            <person name="Goodwin S."/>
            <person name="Spatafora J."/>
            <person name="Crous P."/>
            <person name="Grigoriev I."/>
        </authorList>
    </citation>
    <scope>NUCLEOTIDE SEQUENCE</scope>
    <source>
        <strain evidence="1">CBS 122681</strain>
    </source>
</reference>
<accession>A0A6A6SK63</accession>
<proteinExistence type="predicted"/>